<dbReference type="AlphaFoldDB" id="A0A133XLI2"/>
<gene>
    <name evidence="3" type="ORF">AT959_05415</name>
</gene>
<protein>
    <recommendedName>
        <fullName evidence="5">Lipoprotein</fullName>
    </recommendedName>
</protein>
<dbReference type="Proteomes" id="UP000070186">
    <property type="component" value="Unassembled WGS sequence"/>
</dbReference>
<feature type="signal peptide" evidence="2">
    <location>
        <begin position="1"/>
        <end position="21"/>
    </location>
</feature>
<comment type="caution">
    <text evidence="3">The sequence shown here is derived from an EMBL/GenBank/DDBJ whole genome shotgun (WGS) entry which is preliminary data.</text>
</comment>
<proteinExistence type="predicted"/>
<reference evidence="3 4" key="1">
    <citation type="submission" date="2015-12" db="EMBL/GenBank/DDBJ databases">
        <title>Nitrous oxide reduction kinetics distinguish bacteria harboring typical versus atypical NosZ.</title>
        <authorList>
            <person name="Yoon S."/>
            <person name="Nissen S."/>
            <person name="Park D."/>
            <person name="Sanford R.A."/>
            <person name="Loeffler F.E."/>
        </authorList>
    </citation>
    <scope>NUCLEOTIDE SEQUENCE [LARGE SCALE GENOMIC DNA]</scope>
    <source>
        <strain evidence="3 4">ATCC BAA-841</strain>
    </source>
</reference>
<evidence type="ECO:0000256" key="2">
    <source>
        <dbReference type="SAM" id="SignalP"/>
    </source>
</evidence>
<dbReference type="PROSITE" id="PS51257">
    <property type="entry name" value="PROKAR_LIPOPROTEIN"/>
    <property type="match status" value="1"/>
</dbReference>
<keyword evidence="2" id="KW-0732">Signal</keyword>
<keyword evidence="4" id="KW-1185">Reference proteome</keyword>
<dbReference type="STRING" id="281362.AT959_05415"/>
<feature type="chain" id="PRO_5007459785" description="Lipoprotein" evidence="2">
    <location>
        <begin position="22"/>
        <end position="64"/>
    </location>
</feature>
<feature type="region of interest" description="Disordered" evidence="1">
    <location>
        <begin position="26"/>
        <end position="64"/>
    </location>
</feature>
<dbReference type="RefSeq" id="WP_066881376.1">
    <property type="nucleotide sequence ID" value="NZ_LODL01000010.1"/>
</dbReference>
<organism evidence="3 4">
    <name type="scientific">Dechloromonas denitrificans</name>
    <dbReference type="NCBI Taxonomy" id="281362"/>
    <lineage>
        <taxon>Bacteria</taxon>
        <taxon>Pseudomonadati</taxon>
        <taxon>Pseudomonadota</taxon>
        <taxon>Betaproteobacteria</taxon>
        <taxon>Rhodocyclales</taxon>
        <taxon>Azonexaceae</taxon>
        <taxon>Dechloromonas</taxon>
    </lineage>
</organism>
<evidence type="ECO:0000256" key="1">
    <source>
        <dbReference type="SAM" id="MobiDB-lite"/>
    </source>
</evidence>
<accession>A0A133XLI2</accession>
<dbReference type="EMBL" id="LODL01000010">
    <property type="protein sequence ID" value="KXB31787.1"/>
    <property type="molecule type" value="Genomic_DNA"/>
</dbReference>
<evidence type="ECO:0008006" key="5">
    <source>
        <dbReference type="Google" id="ProtNLM"/>
    </source>
</evidence>
<sequence>MKKIAVILAALASLLAGCVVYDDHYRNDGRYRGEHDNSTHRDHDRDRDGVQDRQDRRPNDPGRY</sequence>
<name>A0A133XLI2_9RHOO</name>
<evidence type="ECO:0000313" key="4">
    <source>
        <dbReference type="Proteomes" id="UP000070186"/>
    </source>
</evidence>
<evidence type="ECO:0000313" key="3">
    <source>
        <dbReference type="EMBL" id="KXB31787.1"/>
    </source>
</evidence>